<dbReference type="AlphaFoldDB" id="A0A1F6AI55"/>
<dbReference type="SUPFAM" id="SSF53335">
    <property type="entry name" value="S-adenosyl-L-methionine-dependent methyltransferases"/>
    <property type="match status" value="1"/>
</dbReference>
<dbReference type="GO" id="GO:0008170">
    <property type="term" value="F:N-methyltransferase activity"/>
    <property type="evidence" value="ECO:0007669"/>
    <property type="project" value="InterPro"/>
</dbReference>
<reference evidence="7 8" key="1">
    <citation type="journal article" date="2016" name="Nat. Commun.">
        <title>Thousands of microbial genomes shed light on interconnected biogeochemical processes in an aquifer system.</title>
        <authorList>
            <person name="Anantharaman K."/>
            <person name="Brown C.T."/>
            <person name="Hug L.A."/>
            <person name="Sharon I."/>
            <person name="Castelle C.J."/>
            <person name="Probst A.J."/>
            <person name="Thomas B.C."/>
            <person name="Singh A."/>
            <person name="Wilkins M.J."/>
            <person name="Karaoz U."/>
            <person name="Brodie E.L."/>
            <person name="Williams K.H."/>
            <person name="Hubbard S.S."/>
            <person name="Banfield J.F."/>
        </authorList>
    </citation>
    <scope>NUCLEOTIDE SEQUENCE [LARGE SCALE GENOMIC DNA]</scope>
</reference>
<evidence type="ECO:0000256" key="4">
    <source>
        <dbReference type="ARBA" id="ARBA00047942"/>
    </source>
</evidence>
<dbReference type="Pfam" id="PF18135">
    <property type="entry name" value="Type_ISP_C"/>
    <property type="match status" value="1"/>
</dbReference>
<dbReference type="GO" id="GO:0009007">
    <property type="term" value="F:site-specific DNA-methyltransferase (adenine-specific) activity"/>
    <property type="evidence" value="ECO:0007669"/>
    <property type="project" value="UniProtKB-EC"/>
</dbReference>
<evidence type="ECO:0000256" key="3">
    <source>
        <dbReference type="ARBA" id="ARBA00022679"/>
    </source>
</evidence>
<evidence type="ECO:0000256" key="2">
    <source>
        <dbReference type="ARBA" id="ARBA00022603"/>
    </source>
</evidence>
<dbReference type="InterPro" id="IPR003356">
    <property type="entry name" value="DNA_methylase_A-5"/>
</dbReference>
<evidence type="ECO:0000259" key="6">
    <source>
        <dbReference type="Pfam" id="PF18135"/>
    </source>
</evidence>
<comment type="caution">
    <text evidence="7">The sequence shown here is derived from an EMBL/GenBank/DDBJ whole genome shotgun (WGS) entry which is preliminary data.</text>
</comment>
<evidence type="ECO:0000256" key="1">
    <source>
        <dbReference type="ARBA" id="ARBA00011900"/>
    </source>
</evidence>
<evidence type="ECO:0000259" key="5">
    <source>
        <dbReference type="Pfam" id="PF02384"/>
    </source>
</evidence>
<dbReference type="InterPro" id="IPR050953">
    <property type="entry name" value="N4_N6_ade-DNA_methylase"/>
</dbReference>
<dbReference type="InterPro" id="IPR029063">
    <property type="entry name" value="SAM-dependent_MTases_sf"/>
</dbReference>
<dbReference type="Pfam" id="PF02384">
    <property type="entry name" value="N6_Mtase"/>
    <property type="match status" value="1"/>
</dbReference>
<dbReference type="GO" id="GO:0032259">
    <property type="term" value="P:methylation"/>
    <property type="evidence" value="ECO:0007669"/>
    <property type="project" value="UniProtKB-KW"/>
</dbReference>
<dbReference type="GO" id="GO:0003677">
    <property type="term" value="F:DNA binding"/>
    <property type="evidence" value="ECO:0007669"/>
    <property type="project" value="InterPro"/>
</dbReference>
<keyword evidence="3" id="KW-0808">Transferase</keyword>
<dbReference type="PANTHER" id="PTHR33841:SF1">
    <property type="entry name" value="DNA METHYLTRANSFERASE A"/>
    <property type="match status" value="1"/>
</dbReference>
<evidence type="ECO:0000313" key="8">
    <source>
        <dbReference type="Proteomes" id="UP000178759"/>
    </source>
</evidence>
<feature type="domain" description="Type ISP restriction-modification enzyme LLaBIII C-terminal specificity" evidence="6">
    <location>
        <begin position="641"/>
        <end position="737"/>
    </location>
</feature>
<accession>A0A1F6AI55</accession>
<gene>
    <name evidence="7" type="ORF">A3A79_04490</name>
</gene>
<proteinExistence type="predicted"/>
<name>A0A1F6AI55_9BACT</name>
<dbReference type="Proteomes" id="UP000178759">
    <property type="component" value="Unassembled WGS sequence"/>
</dbReference>
<dbReference type="PANTHER" id="PTHR33841">
    <property type="entry name" value="DNA METHYLTRANSFERASE YEEA-RELATED"/>
    <property type="match status" value="1"/>
</dbReference>
<comment type="catalytic activity">
    <reaction evidence="4">
        <text>a 2'-deoxyadenosine in DNA + S-adenosyl-L-methionine = an N(6)-methyl-2'-deoxyadenosine in DNA + S-adenosyl-L-homocysteine + H(+)</text>
        <dbReference type="Rhea" id="RHEA:15197"/>
        <dbReference type="Rhea" id="RHEA-COMP:12418"/>
        <dbReference type="Rhea" id="RHEA-COMP:12419"/>
        <dbReference type="ChEBI" id="CHEBI:15378"/>
        <dbReference type="ChEBI" id="CHEBI:57856"/>
        <dbReference type="ChEBI" id="CHEBI:59789"/>
        <dbReference type="ChEBI" id="CHEBI:90615"/>
        <dbReference type="ChEBI" id="CHEBI:90616"/>
        <dbReference type="EC" id="2.1.1.72"/>
    </reaction>
</comment>
<protein>
    <recommendedName>
        <fullName evidence="1">site-specific DNA-methyltransferase (adenine-specific)</fullName>
        <ecNumber evidence="1">2.1.1.72</ecNumber>
    </recommendedName>
</protein>
<keyword evidence="2" id="KW-0489">Methyltransferase</keyword>
<sequence>MPDFTIRRGHELIGYIEAKDPKYEDLDALPARDIEQLDRYKDKLPNLILTNFFDFWLWRKEEKRWIKKVRIGMPRVFNSLRMAPPAQKEGEFFDLLTAFFNFYIPERKTAQSLAEELAGRAQLLRPYIIELLTDNKDEEIDRIYQSFTEFLIPDLSKDDFADIYAQTITYGLFTARLLTKNGRGFNRFEAQSLLPKNLPLLYHTFNLISSSALPESIEWLVTEITTVLANADMEQIKTELNLRKGVDDPFVHFYEDFLSVYDPQKREKRGVYYTPFPVVSYITRSINEILKNDRFFNFKEGFADKNVTCLDFASGTLTFPVNSIKIALSEYSKWNPDLGGITGFIRNHILKNFYAFELLMAPYVLGHLKTSLLLREYDYNFNSSDKDDRFNLYLTNTLDFDPIKESNQPFTFYLSEEGKNALEVKKDKRILVVMGNPPYSVSSQNDTEFTRKEMALYKEDVREERNIQLLSDDYVKFIRFAHWKIQQVGSGVIGVITKNTYLSVSAFKGVRKKLLEYFDDVYVLNLHGKLYEKTPDGKPDENVFDIRVGVSILFLVKNGKKKEKYANLHFAELRGDRQSKYNYLSRDSLNTTKWEELEIDEEYFFFEKKEFEHSDMYKKFIKINQIFGTGNPVKDQGTYWSSGVKTNRDFLLTDNDEMRLKRRISDLQDLQRSSDEEIKLIYELKDDNYWQTSRERRKLSGINIDDNIYPYFYKPFSPRFIYYQPNLIEIHRGGELVRM</sequence>
<dbReference type="STRING" id="1798392.A3A79_04490"/>
<feature type="domain" description="DNA methylase adenine-specific" evidence="5">
    <location>
        <begin position="247"/>
        <end position="577"/>
    </location>
</feature>
<dbReference type="EMBL" id="MFJV01000001">
    <property type="protein sequence ID" value="OGG24414.1"/>
    <property type="molecule type" value="Genomic_DNA"/>
</dbReference>
<dbReference type="InterPro" id="IPR041635">
    <property type="entry name" value="Type_ISP_LLaBIII_C"/>
</dbReference>
<dbReference type="EC" id="2.1.1.72" evidence="1"/>
<evidence type="ECO:0000313" key="7">
    <source>
        <dbReference type="EMBL" id="OGG24414.1"/>
    </source>
</evidence>
<dbReference type="Gene3D" id="3.40.50.150">
    <property type="entry name" value="Vaccinia Virus protein VP39"/>
    <property type="match status" value="1"/>
</dbReference>
<organism evidence="7 8">
    <name type="scientific">Candidatus Gottesmanbacteria bacterium RIFCSPLOWO2_01_FULL_43_11b</name>
    <dbReference type="NCBI Taxonomy" id="1798392"/>
    <lineage>
        <taxon>Bacteria</taxon>
        <taxon>Candidatus Gottesmaniibacteriota</taxon>
    </lineage>
</organism>